<evidence type="ECO:0000256" key="1">
    <source>
        <dbReference type="ARBA" id="ARBA00004202"/>
    </source>
</evidence>
<evidence type="ECO:0000256" key="10">
    <source>
        <dbReference type="RuleBase" id="RU364103"/>
    </source>
</evidence>
<dbReference type="CDD" id="cd03225">
    <property type="entry name" value="ABC_cobalt_CbiO_domain1"/>
    <property type="match status" value="1"/>
</dbReference>
<dbReference type="NCBIfam" id="TIGR01166">
    <property type="entry name" value="cbiO"/>
    <property type="match status" value="1"/>
</dbReference>
<evidence type="ECO:0000259" key="11">
    <source>
        <dbReference type="PROSITE" id="PS50893"/>
    </source>
</evidence>
<keyword evidence="13" id="KW-1185">Reference proteome</keyword>
<dbReference type="GO" id="GO:0005524">
    <property type="term" value="F:ATP binding"/>
    <property type="evidence" value="ECO:0007669"/>
    <property type="project" value="UniProtKB-UniRule"/>
</dbReference>
<comment type="function">
    <text evidence="9">Probably part of an ABC transporter complex. Responsible for energy coupling to the transport system.</text>
</comment>
<evidence type="ECO:0000256" key="2">
    <source>
        <dbReference type="ARBA" id="ARBA00005417"/>
    </source>
</evidence>
<keyword evidence="6 10" id="KW-0067">ATP-binding</keyword>
<keyword evidence="4 10" id="KW-1003">Cell membrane</keyword>
<dbReference type="GO" id="GO:0015087">
    <property type="term" value="F:cobalt ion transmembrane transporter activity"/>
    <property type="evidence" value="ECO:0007669"/>
    <property type="project" value="UniProtKB-ARBA"/>
</dbReference>
<dbReference type="STRING" id="263475.AMD00_01230"/>
<comment type="function">
    <text evidence="10">Part of an ABC transporter complex. Responsible for energy coupling to the transport system.</text>
</comment>
<keyword evidence="8 10" id="KW-0472">Membrane</keyword>
<evidence type="ECO:0000256" key="3">
    <source>
        <dbReference type="ARBA" id="ARBA00022448"/>
    </source>
</evidence>
<gene>
    <name evidence="12" type="ORF">AMD00_01230</name>
</gene>
<dbReference type="PATRIC" id="fig|263475.3.peg.560"/>
<comment type="subcellular location">
    <subcellularLocation>
        <location evidence="1 10">Cell membrane</location>
        <topology evidence="1 10">Peripheral membrane protein</topology>
    </subcellularLocation>
</comment>
<evidence type="ECO:0000313" key="12">
    <source>
        <dbReference type="EMBL" id="KOO51161.1"/>
    </source>
</evidence>
<evidence type="ECO:0000256" key="7">
    <source>
        <dbReference type="ARBA" id="ARBA00022967"/>
    </source>
</evidence>
<dbReference type="PANTHER" id="PTHR43553">
    <property type="entry name" value="HEAVY METAL TRANSPORTER"/>
    <property type="match status" value="1"/>
</dbReference>
<evidence type="ECO:0000256" key="4">
    <source>
        <dbReference type="ARBA" id="ARBA00022475"/>
    </source>
</evidence>
<dbReference type="Pfam" id="PF00005">
    <property type="entry name" value="ABC_tran"/>
    <property type="match status" value="1"/>
</dbReference>
<dbReference type="InterPro" id="IPR003593">
    <property type="entry name" value="AAA+_ATPase"/>
</dbReference>
<keyword evidence="5 10" id="KW-0547">Nucleotide-binding</keyword>
<protein>
    <recommendedName>
        <fullName evidence="10">ABC transporter ATP-binding protein</fullName>
    </recommendedName>
</protein>
<dbReference type="Proteomes" id="UP000036867">
    <property type="component" value="Unassembled WGS sequence"/>
</dbReference>
<dbReference type="GeneID" id="301134743"/>
<comment type="similarity">
    <text evidence="2 10">Belongs to the ABC transporter superfamily.</text>
</comment>
<dbReference type="GO" id="GO:0043190">
    <property type="term" value="C:ATP-binding cassette (ABC) transporter complex"/>
    <property type="evidence" value="ECO:0007669"/>
    <property type="project" value="TreeGrafter"/>
</dbReference>
<dbReference type="AlphaFoldDB" id="A0A0M0LJJ7"/>
<feature type="domain" description="ABC transporter" evidence="11">
    <location>
        <begin position="6"/>
        <end position="241"/>
    </location>
</feature>
<evidence type="ECO:0000256" key="9">
    <source>
        <dbReference type="ARBA" id="ARBA00025157"/>
    </source>
</evidence>
<reference evidence="13" key="1">
    <citation type="submission" date="2015-08" db="EMBL/GenBank/DDBJ databases">
        <title>Fjat-10028 dsm 16317.</title>
        <authorList>
            <person name="Liu B."/>
            <person name="Wang J."/>
            <person name="Zhu Y."/>
            <person name="Liu G."/>
            <person name="Chen Q."/>
            <person name="Chen Z."/>
            <person name="Lan J."/>
            <person name="Che J."/>
            <person name="Ge C."/>
            <person name="Shi H."/>
            <person name="Pan Z."/>
            <person name="Liu X."/>
        </authorList>
    </citation>
    <scope>NUCLEOTIDE SEQUENCE [LARGE SCALE GENOMIC DNA]</scope>
    <source>
        <strain evidence="13">DSM 16317</strain>
    </source>
</reference>
<dbReference type="PROSITE" id="PS00211">
    <property type="entry name" value="ABC_TRANSPORTER_1"/>
    <property type="match status" value="1"/>
</dbReference>
<evidence type="ECO:0000313" key="13">
    <source>
        <dbReference type="Proteomes" id="UP000036867"/>
    </source>
</evidence>
<dbReference type="InterPro" id="IPR015856">
    <property type="entry name" value="ABC_transpr_CbiO/EcfA_su"/>
</dbReference>
<evidence type="ECO:0000256" key="5">
    <source>
        <dbReference type="ARBA" id="ARBA00022741"/>
    </source>
</evidence>
<dbReference type="InterPro" id="IPR005876">
    <property type="entry name" value="Co_trans_ATP-bd"/>
</dbReference>
<dbReference type="SMART" id="SM00382">
    <property type="entry name" value="AAA"/>
    <property type="match status" value="1"/>
</dbReference>
<dbReference type="InterPro" id="IPR003439">
    <property type="entry name" value="ABC_transporter-like_ATP-bd"/>
</dbReference>
<dbReference type="InterPro" id="IPR017871">
    <property type="entry name" value="ABC_transporter-like_CS"/>
</dbReference>
<dbReference type="InterPro" id="IPR050095">
    <property type="entry name" value="ECF_ABC_transporter_ATP-bd"/>
</dbReference>
<dbReference type="PROSITE" id="PS50893">
    <property type="entry name" value="ABC_TRANSPORTER_2"/>
    <property type="match status" value="1"/>
</dbReference>
<dbReference type="InterPro" id="IPR027417">
    <property type="entry name" value="P-loop_NTPase"/>
</dbReference>
<keyword evidence="7" id="KW-1278">Translocase</keyword>
<dbReference type="EMBL" id="LILB01000001">
    <property type="protein sequence ID" value="KOO51161.1"/>
    <property type="molecule type" value="Genomic_DNA"/>
</dbReference>
<accession>A0A0M0LJJ7</accession>
<comment type="caution">
    <text evidence="12">The sequence shown here is derived from an EMBL/GenBank/DDBJ whole genome shotgun (WGS) entry which is preliminary data.</text>
</comment>
<dbReference type="RefSeq" id="WP_053415286.1">
    <property type="nucleotide sequence ID" value="NZ_LILB01000001.1"/>
</dbReference>
<organism evidence="12 13">
    <name type="scientific">Viridibacillus arvi</name>
    <dbReference type="NCBI Taxonomy" id="263475"/>
    <lineage>
        <taxon>Bacteria</taxon>
        <taxon>Bacillati</taxon>
        <taxon>Bacillota</taxon>
        <taxon>Bacilli</taxon>
        <taxon>Bacillales</taxon>
        <taxon>Caryophanaceae</taxon>
        <taxon>Viridibacillus</taxon>
    </lineage>
</organism>
<dbReference type="Gene3D" id="3.40.50.300">
    <property type="entry name" value="P-loop containing nucleotide triphosphate hydrolases"/>
    <property type="match status" value="1"/>
</dbReference>
<dbReference type="FunFam" id="3.40.50.300:FF:000224">
    <property type="entry name" value="Energy-coupling factor transporter ATP-binding protein EcfA"/>
    <property type="match status" value="1"/>
</dbReference>
<dbReference type="OrthoDB" id="9784332at2"/>
<keyword evidence="3 10" id="KW-0813">Transport</keyword>
<dbReference type="GO" id="GO:0042626">
    <property type="term" value="F:ATPase-coupled transmembrane transporter activity"/>
    <property type="evidence" value="ECO:0007669"/>
    <property type="project" value="TreeGrafter"/>
</dbReference>
<dbReference type="SUPFAM" id="SSF52540">
    <property type="entry name" value="P-loop containing nucleoside triphosphate hydrolases"/>
    <property type="match status" value="1"/>
</dbReference>
<dbReference type="GO" id="GO:0016887">
    <property type="term" value="F:ATP hydrolysis activity"/>
    <property type="evidence" value="ECO:0007669"/>
    <property type="project" value="InterPro"/>
</dbReference>
<dbReference type="PANTHER" id="PTHR43553:SF24">
    <property type="entry name" value="ENERGY-COUPLING FACTOR TRANSPORTER ATP-BINDING PROTEIN ECFA1"/>
    <property type="match status" value="1"/>
</dbReference>
<evidence type="ECO:0000256" key="8">
    <source>
        <dbReference type="ARBA" id="ARBA00023136"/>
    </source>
</evidence>
<name>A0A0M0LJJ7_9BACL</name>
<proteinExistence type="inferred from homology"/>
<sequence length="282" mass="31890">MDELFFDIQHLTHSYQDGTIALNDLSLSIKKGKKIALLGNNGAGKSTLFQHLNGILQPSSGEIYFKGYRMEYGRKSLLKLREQVGIVFQDPDSQLFSGTVKQDISFGPINLGWSKEKVVEQVNWAMQETEVNPLQQKPIHFLSLGQKKRVAIAGVLAMDPDVFILDEPSAGLDAYYSKQIMSLLNTIHKPHKTIILSTHDVHFAYEWADEIIVMSAGQILYHGDPVSVFKQPNLLSKAHLEKPWIFETVEQLQQNGILAIDAPFPRNREQLFQQFKADITVK</sequence>
<evidence type="ECO:0000256" key="6">
    <source>
        <dbReference type="ARBA" id="ARBA00022840"/>
    </source>
</evidence>